<comment type="function">
    <text evidence="8">Phosphorylation of dTMP to form dTDP in both de novo and salvage pathways of dTTP synthesis.</text>
</comment>
<comment type="catalytic activity">
    <reaction evidence="7 8">
        <text>dTMP + ATP = dTDP + ADP</text>
        <dbReference type="Rhea" id="RHEA:13517"/>
        <dbReference type="ChEBI" id="CHEBI:30616"/>
        <dbReference type="ChEBI" id="CHEBI:58369"/>
        <dbReference type="ChEBI" id="CHEBI:63528"/>
        <dbReference type="ChEBI" id="CHEBI:456216"/>
        <dbReference type="EC" id="2.7.4.9"/>
    </reaction>
</comment>
<dbReference type="OrthoDB" id="9774907at2"/>
<name>A0A2N0BKQ0_9LEPT</name>
<evidence type="ECO:0000313" key="12">
    <source>
        <dbReference type="Proteomes" id="UP000232122"/>
    </source>
</evidence>
<dbReference type="Pfam" id="PF02223">
    <property type="entry name" value="Thymidylate_kin"/>
    <property type="match status" value="1"/>
</dbReference>
<dbReference type="GO" id="GO:0005829">
    <property type="term" value="C:cytosol"/>
    <property type="evidence" value="ECO:0007669"/>
    <property type="project" value="TreeGrafter"/>
</dbReference>
<reference evidence="10 12" key="2">
    <citation type="journal article" date="2018" name="Microb. Genom.">
        <title>Deciphering the unexplored Leptospira diversity from soils uncovers genomic evolution to virulence.</title>
        <authorList>
            <person name="Thibeaux R."/>
            <person name="Iraola G."/>
            <person name="Ferres I."/>
            <person name="Bierque E."/>
            <person name="Girault D."/>
            <person name="Soupe-Gilbert M.E."/>
            <person name="Picardeau M."/>
            <person name="Goarant C."/>
        </authorList>
    </citation>
    <scope>NUCLEOTIDE SEQUENCE [LARGE SCALE GENOMIC DNA]</scope>
    <source>
        <strain evidence="10 12">ATI7-C-A5</strain>
    </source>
</reference>
<evidence type="ECO:0000256" key="2">
    <source>
        <dbReference type="ARBA" id="ARBA00022679"/>
    </source>
</evidence>
<comment type="caution">
    <text evidence="11">The sequence shown here is derived from an EMBL/GenBank/DDBJ whole genome shotgun (WGS) entry which is preliminary data.</text>
</comment>
<evidence type="ECO:0000256" key="4">
    <source>
        <dbReference type="ARBA" id="ARBA00022741"/>
    </source>
</evidence>
<dbReference type="Gene3D" id="3.40.50.300">
    <property type="entry name" value="P-loop containing nucleotide triphosphate hydrolases"/>
    <property type="match status" value="1"/>
</dbReference>
<evidence type="ECO:0000259" key="9">
    <source>
        <dbReference type="Pfam" id="PF02223"/>
    </source>
</evidence>
<dbReference type="AlphaFoldDB" id="A0A2N0BKQ0"/>
<protein>
    <recommendedName>
        <fullName evidence="8">Thymidylate kinase</fullName>
        <ecNumber evidence="8">2.7.4.9</ecNumber>
    </recommendedName>
    <alternativeName>
        <fullName evidence="8">dTMP kinase</fullName>
    </alternativeName>
</protein>
<dbReference type="PANTHER" id="PTHR10344:SF4">
    <property type="entry name" value="UMP-CMP KINASE 2, MITOCHONDRIAL"/>
    <property type="match status" value="1"/>
</dbReference>
<dbReference type="RefSeq" id="WP_100746919.1">
    <property type="nucleotide sequence ID" value="NZ_NPEF02000002.1"/>
</dbReference>
<evidence type="ECO:0000256" key="6">
    <source>
        <dbReference type="ARBA" id="ARBA00022840"/>
    </source>
</evidence>
<reference evidence="10" key="3">
    <citation type="submission" date="2023-10" db="EMBL/GenBank/DDBJ databases">
        <authorList>
            <person name="Picardeau M."/>
            <person name="Thibeaux R."/>
        </authorList>
    </citation>
    <scope>NUCLEOTIDE SEQUENCE</scope>
    <source>
        <strain evidence="10">ATI7-C-A5</strain>
    </source>
</reference>
<evidence type="ECO:0000256" key="5">
    <source>
        <dbReference type="ARBA" id="ARBA00022777"/>
    </source>
</evidence>
<accession>A0A2N0BKQ0</accession>
<keyword evidence="3 8" id="KW-0545">Nucleotide biosynthesis</keyword>
<dbReference type="EC" id="2.7.4.9" evidence="8"/>
<dbReference type="GO" id="GO:0004798">
    <property type="term" value="F:dTMP kinase activity"/>
    <property type="evidence" value="ECO:0007669"/>
    <property type="project" value="UniProtKB-UniRule"/>
</dbReference>
<dbReference type="InterPro" id="IPR018094">
    <property type="entry name" value="Thymidylate_kinase"/>
</dbReference>
<evidence type="ECO:0000256" key="7">
    <source>
        <dbReference type="ARBA" id="ARBA00048743"/>
    </source>
</evidence>
<dbReference type="EMBL" id="NPEF01000083">
    <property type="protein sequence ID" value="PJZ93084.1"/>
    <property type="molecule type" value="Genomic_DNA"/>
</dbReference>
<dbReference type="PANTHER" id="PTHR10344">
    <property type="entry name" value="THYMIDYLATE KINASE"/>
    <property type="match status" value="1"/>
</dbReference>
<keyword evidence="2 8" id="KW-0808">Transferase</keyword>
<evidence type="ECO:0000313" key="11">
    <source>
        <dbReference type="EMBL" id="PJZ93084.1"/>
    </source>
</evidence>
<dbReference type="PROSITE" id="PS01331">
    <property type="entry name" value="THYMIDYLATE_KINASE"/>
    <property type="match status" value="1"/>
</dbReference>
<feature type="binding site" evidence="8">
    <location>
        <begin position="13"/>
        <end position="20"/>
    </location>
    <ligand>
        <name>ATP</name>
        <dbReference type="ChEBI" id="CHEBI:30616"/>
    </ligand>
</feature>
<keyword evidence="6 8" id="KW-0067">ATP-binding</keyword>
<keyword evidence="4 8" id="KW-0547">Nucleotide-binding</keyword>
<proteinExistence type="inferred from homology"/>
<evidence type="ECO:0000313" key="10">
    <source>
        <dbReference type="EMBL" id="MDV6234470.1"/>
    </source>
</evidence>
<dbReference type="GO" id="GO:0005524">
    <property type="term" value="F:ATP binding"/>
    <property type="evidence" value="ECO:0007669"/>
    <property type="project" value="UniProtKB-UniRule"/>
</dbReference>
<reference evidence="11" key="1">
    <citation type="submission" date="2017-07" db="EMBL/GenBank/DDBJ databases">
        <title>Leptospira spp. isolated from tropical soils.</title>
        <authorList>
            <person name="Thibeaux R."/>
            <person name="Iraola G."/>
            <person name="Ferres I."/>
            <person name="Bierque E."/>
            <person name="Girault D."/>
            <person name="Soupe-Gilbert M.-E."/>
            <person name="Picardeau M."/>
            <person name="Goarant C."/>
        </authorList>
    </citation>
    <scope>NUCLEOTIDE SEQUENCE [LARGE SCALE GENOMIC DNA]</scope>
    <source>
        <strain evidence="11">ATI7-C-A5</strain>
    </source>
</reference>
<evidence type="ECO:0000256" key="1">
    <source>
        <dbReference type="ARBA" id="ARBA00009776"/>
    </source>
</evidence>
<evidence type="ECO:0000256" key="3">
    <source>
        <dbReference type="ARBA" id="ARBA00022727"/>
    </source>
</evidence>
<keyword evidence="12" id="KW-1185">Reference proteome</keyword>
<dbReference type="GO" id="GO:0006233">
    <property type="term" value="P:dTDP biosynthetic process"/>
    <property type="evidence" value="ECO:0007669"/>
    <property type="project" value="InterPro"/>
</dbReference>
<dbReference type="GO" id="GO:0006235">
    <property type="term" value="P:dTTP biosynthetic process"/>
    <property type="evidence" value="ECO:0007669"/>
    <property type="project" value="UniProtKB-UniRule"/>
</dbReference>
<dbReference type="HAMAP" id="MF_00165">
    <property type="entry name" value="Thymidylate_kinase"/>
    <property type="match status" value="1"/>
</dbReference>
<dbReference type="NCBIfam" id="TIGR00041">
    <property type="entry name" value="DTMP_kinase"/>
    <property type="match status" value="1"/>
</dbReference>
<evidence type="ECO:0000256" key="8">
    <source>
        <dbReference type="HAMAP-Rule" id="MF_00165"/>
    </source>
</evidence>
<accession>A0A2N0B957</accession>
<comment type="similarity">
    <text evidence="1 8">Belongs to the thymidylate kinase family.</text>
</comment>
<organism evidence="11">
    <name type="scientific">Leptospira ellisii</name>
    <dbReference type="NCBI Taxonomy" id="2023197"/>
    <lineage>
        <taxon>Bacteria</taxon>
        <taxon>Pseudomonadati</taxon>
        <taxon>Spirochaetota</taxon>
        <taxon>Spirochaetia</taxon>
        <taxon>Leptospirales</taxon>
        <taxon>Leptospiraceae</taxon>
        <taxon>Leptospira</taxon>
    </lineage>
</organism>
<dbReference type="CDD" id="cd01672">
    <property type="entry name" value="TMPK"/>
    <property type="match status" value="1"/>
</dbReference>
<dbReference type="InterPro" id="IPR018095">
    <property type="entry name" value="Thymidylate_kin_CS"/>
</dbReference>
<dbReference type="Proteomes" id="UP000232122">
    <property type="component" value="Unassembled WGS sequence"/>
</dbReference>
<keyword evidence="5 8" id="KW-0418">Kinase</keyword>
<feature type="domain" description="Thymidylate kinase-like" evidence="9">
    <location>
        <begin position="11"/>
        <end position="191"/>
    </location>
</feature>
<dbReference type="EMBL" id="NPEF02000002">
    <property type="protein sequence ID" value="MDV6234470.1"/>
    <property type="molecule type" value="Genomic_DNA"/>
</dbReference>
<dbReference type="InterPro" id="IPR039430">
    <property type="entry name" value="Thymidylate_kin-like_dom"/>
</dbReference>
<gene>
    <name evidence="8 11" type="primary">tmk</name>
    <name evidence="10" type="ORF">CH379_002370</name>
    <name evidence="11" type="ORF">CH379_09635</name>
</gene>
<dbReference type="GO" id="GO:0006227">
    <property type="term" value="P:dUDP biosynthetic process"/>
    <property type="evidence" value="ECO:0007669"/>
    <property type="project" value="TreeGrafter"/>
</dbReference>
<sequence length="200" mass="23203">MSSTKPLFIVFEGIDGSGKSTLCKSVTEALCERGIPAVSFTEPTHWETGQYLRKFLRGEIELERKDQIEAFLADREESLRRNVLPSLRSGRNVLLDRYFYSTAAYQSEVDFSPEEIVRKNLERNFPLPDVLFFLDLKPALALERLSARTKIRERFETLQQLERIYDSYRRILPPETIRIDAEKTPEVLVEECLEILIGGR</sequence>
<dbReference type="InterPro" id="IPR027417">
    <property type="entry name" value="P-loop_NTPase"/>
</dbReference>
<dbReference type="SUPFAM" id="SSF52540">
    <property type="entry name" value="P-loop containing nucleoside triphosphate hydrolases"/>
    <property type="match status" value="1"/>
</dbReference>